<organism evidence="2 3">
    <name type="scientific">Seminavis robusta</name>
    <dbReference type="NCBI Taxonomy" id="568900"/>
    <lineage>
        <taxon>Eukaryota</taxon>
        <taxon>Sar</taxon>
        <taxon>Stramenopiles</taxon>
        <taxon>Ochrophyta</taxon>
        <taxon>Bacillariophyta</taxon>
        <taxon>Bacillariophyceae</taxon>
        <taxon>Bacillariophycidae</taxon>
        <taxon>Naviculales</taxon>
        <taxon>Naviculaceae</taxon>
        <taxon>Seminavis</taxon>
    </lineage>
</organism>
<comment type="caution">
    <text evidence="2">The sequence shown here is derived from an EMBL/GenBank/DDBJ whole genome shotgun (WGS) entry which is preliminary data.</text>
</comment>
<evidence type="ECO:0000313" key="3">
    <source>
        <dbReference type="Proteomes" id="UP001153069"/>
    </source>
</evidence>
<name>A0A9N8EC58_9STRA</name>
<feature type="region of interest" description="Disordered" evidence="1">
    <location>
        <begin position="1"/>
        <end position="107"/>
    </location>
</feature>
<dbReference type="Proteomes" id="UP001153069">
    <property type="component" value="Unassembled WGS sequence"/>
</dbReference>
<gene>
    <name evidence="2" type="ORF">SEMRO_957_G224510.1</name>
</gene>
<dbReference type="AlphaFoldDB" id="A0A9N8EC58"/>
<keyword evidence="3" id="KW-1185">Reference proteome</keyword>
<reference evidence="2" key="1">
    <citation type="submission" date="2020-06" db="EMBL/GenBank/DDBJ databases">
        <authorList>
            <consortium name="Plant Systems Biology data submission"/>
        </authorList>
    </citation>
    <scope>NUCLEOTIDE SEQUENCE</scope>
    <source>
        <strain evidence="2">D6</strain>
    </source>
</reference>
<protein>
    <submittedName>
        <fullName evidence="2">Uncharacterized protein</fullName>
    </submittedName>
</protein>
<feature type="compositionally biased region" description="Basic residues" evidence="1">
    <location>
        <begin position="1"/>
        <end position="11"/>
    </location>
</feature>
<dbReference type="EMBL" id="CAICTM010000955">
    <property type="protein sequence ID" value="CAB9518706.1"/>
    <property type="molecule type" value="Genomic_DNA"/>
</dbReference>
<accession>A0A9N8EC58</accession>
<evidence type="ECO:0000313" key="2">
    <source>
        <dbReference type="EMBL" id="CAB9518706.1"/>
    </source>
</evidence>
<evidence type="ECO:0000256" key="1">
    <source>
        <dbReference type="SAM" id="MobiDB-lite"/>
    </source>
</evidence>
<proteinExistence type="predicted"/>
<feature type="compositionally biased region" description="Acidic residues" evidence="1">
    <location>
        <begin position="55"/>
        <end position="64"/>
    </location>
</feature>
<sequence length="199" mass="23099">MSVQSKTRKGRINNLKLDVDSGAIPERIYVRSKRDEEGDDAVLPTIDINQSPFDFPDDDEDGEIGETSPEEPTQMDEPPLREMPQVETVNDDDPISQRRKSTESGLPPEQMLERTVLMPPAENGTRVRDKNLEKEVLKYYKEKVQLHPDMINFRCRVNDEYEEIVAYTDIVDYIEQDQTWDGTWKFRKILDHQSPIISS</sequence>